<reference evidence="4 5" key="1">
    <citation type="submission" date="2020-11" db="EMBL/GenBank/DDBJ databases">
        <title>Fusibacter basophilias sp. nov.</title>
        <authorList>
            <person name="Qiu D."/>
        </authorList>
    </citation>
    <scope>NUCLEOTIDE SEQUENCE [LARGE SCALE GENOMIC DNA]</scope>
    <source>
        <strain evidence="4 5">Q10-2</strain>
    </source>
</reference>
<evidence type="ECO:0000313" key="5">
    <source>
        <dbReference type="Proteomes" id="UP000614200"/>
    </source>
</evidence>
<protein>
    <submittedName>
        <fullName evidence="4">Hsp20/alpha crystallin family protein</fullName>
    </submittedName>
</protein>
<accession>A0ABR9ZQQ1</accession>
<keyword evidence="5" id="KW-1185">Reference proteome</keyword>
<name>A0ABR9ZQQ1_9FIRM</name>
<dbReference type="Gene3D" id="2.60.40.790">
    <property type="match status" value="1"/>
</dbReference>
<dbReference type="RefSeq" id="WP_194701011.1">
    <property type="nucleotide sequence ID" value="NZ_JADKNH010000003.1"/>
</dbReference>
<comment type="similarity">
    <text evidence="1 2">Belongs to the small heat shock protein (HSP20) family.</text>
</comment>
<proteinExistence type="inferred from homology"/>
<sequence length="143" mass="16904">MLSLRPLPSQKRELENIYDVFEEFFNDSFPVMNRFGNDNFRIDVKENDDAYIVEAELPGYSKEQIKIEYHDSKLFICADQVTETNEENDKFIHRERNVSSMRRGIYMKDINSDKIQASLKDGILKITAPKYEAKQEKHYIAIE</sequence>
<gene>
    <name evidence="4" type="ORF">ISU02_06570</name>
</gene>
<comment type="caution">
    <text evidence="4">The sequence shown here is derived from an EMBL/GenBank/DDBJ whole genome shotgun (WGS) entry which is preliminary data.</text>
</comment>
<dbReference type="Proteomes" id="UP000614200">
    <property type="component" value="Unassembled WGS sequence"/>
</dbReference>
<feature type="domain" description="SHSP" evidence="3">
    <location>
        <begin position="33"/>
        <end position="143"/>
    </location>
</feature>
<dbReference type="Pfam" id="PF00011">
    <property type="entry name" value="HSP20"/>
    <property type="match status" value="1"/>
</dbReference>
<organism evidence="4 5">
    <name type="scientific">Fusibacter ferrireducens</name>
    <dbReference type="NCBI Taxonomy" id="2785058"/>
    <lineage>
        <taxon>Bacteria</taxon>
        <taxon>Bacillati</taxon>
        <taxon>Bacillota</taxon>
        <taxon>Clostridia</taxon>
        <taxon>Eubacteriales</taxon>
        <taxon>Eubacteriales Family XII. Incertae Sedis</taxon>
        <taxon>Fusibacter</taxon>
    </lineage>
</organism>
<dbReference type="InterPro" id="IPR002068">
    <property type="entry name" value="A-crystallin/Hsp20_dom"/>
</dbReference>
<dbReference type="SUPFAM" id="SSF49764">
    <property type="entry name" value="HSP20-like chaperones"/>
    <property type="match status" value="1"/>
</dbReference>
<evidence type="ECO:0000256" key="1">
    <source>
        <dbReference type="PROSITE-ProRule" id="PRU00285"/>
    </source>
</evidence>
<dbReference type="InterPro" id="IPR008978">
    <property type="entry name" value="HSP20-like_chaperone"/>
</dbReference>
<dbReference type="EMBL" id="JADKNH010000003">
    <property type="protein sequence ID" value="MBF4692774.1"/>
    <property type="molecule type" value="Genomic_DNA"/>
</dbReference>
<evidence type="ECO:0000256" key="2">
    <source>
        <dbReference type="RuleBase" id="RU003616"/>
    </source>
</evidence>
<dbReference type="InterPro" id="IPR031107">
    <property type="entry name" value="Small_HSP"/>
</dbReference>
<evidence type="ECO:0000313" key="4">
    <source>
        <dbReference type="EMBL" id="MBF4692774.1"/>
    </source>
</evidence>
<dbReference type="PROSITE" id="PS01031">
    <property type="entry name" value="SHSP"/>
    <property type="match status" value="1"/>
</dbReference>
<dbReference type="CDD" id="cd06471">
    <property type="entry name" value="ACD_LpsHSP_like"/>
    <property type="match status" value="1"/>
</dbReference>
<evidence type="ECO:0000259" key="3">
    <source>
        <dbReference type="PROSITE" id="PS01031"/>
    </source>
</evidence>
<dbReference type="PANTHER" id="PTHR11527">
    <property type="entry name" value="HEAT-SHOCK PROTEIN 20 FAMILY MEMBER"/>
    <property type="match status" value="1"/>
</dbReference>